<proteinExistence type="predicted"/>
<evidence type="ECO:0000256" key="1">
    <source>
        <dbReference type="ARBA" id="ARBA00004370"/>
    </source>
</evidence>
<dbReference type="EMBL" id="ADBJ01000003">
    <property type="protein sequence ID" value="EFA86174.1"/>
    <property type="molecule type" value="Genomic_DNA"/>
</dbReference>
<dbReference type="STRING" id="670386.D3AXA5"/>
<dbReference type="RefSeq" id="XP_020438279.1">
    <property type="nucleotide sequence ID" value="XM_020571756.1"/>
</dbReference>
<evidence type="ECO:0000313" key="5">
    <source>
        <dbReference type="Proteomes" id="UP000001396"/>
    </source>
</evidence>
<dbReference type="Pfam" id="PF01370">
    <property type="entry name" value="Epimerase"/>
    <property type="match status" value="1"/>
</dbReference>
<feature type="domain" description="NAD-dependent epimerase/dehydratase" evidence="3">
    <location>
        <begin position="24"/>
        <end position="119"/>
    </location>
</feature>
<evidence type="ECO:0000313" key="4">
    <source>
        <dbReference type="EMBL" id="EFA86174.1"/>
    </source>
</evidence>
<gene>
    <name evidence="4" type="ORF">PPL_00736</name>
</gene>
<sequence>MESLASGNSSASGSGNEVKKINAIITGQSGMIGEGVVQCCIESDSVEKILLINRKPSGLKHEKIREIIHADFTNLTDIKDQLKGYDSVYFCAGTSSVGVDKETYHRISYEMPMEMLNTVASINNIKSKQDNDLTFIYVTGAGTDEKSWSNWAQVKAKAENHIFASNFNKTFAFRPGWVHPMPGLRNSYKIYKYIGWLYPIGRSISSNGFISLKELGNAMIKCSTSGYSKNIINGSDMAILAVFKDHKWDFITDIKQSFNQLLNNNNHDDTDNRDINNQNNETNTNFIINRINNLWSNIKQSISITKSLKASENQIKSYFGEIHDYLMSEELRLTKPFTNDKVTIENQLQDNIKELNQLTLIIKFNNILNNSNDQNHSNISDQSQNNNSSNDIDMGSENNIESQSLKEYIEKYKYSDIDYNSKDNNNNSEEKLILLLSKYLNGMKSTSTSPTSLNHNINYSISIDSNYKTKLVDFLKQSIQLNDHNREPIAYLFSAYSNGEISLLNLSNNHLETIKIDEFEFDGTLQSTVGVGEYVYIFGGINPKKYCRFSIRTKTIDFIGDINVEIENDPIAVYDGTSFIYLVNGYLLNRYLEVRVVRFDLKRQKFEYSVVHPCQITRLSYFHRKSLVFINNCDKDNLFSVLPETGESKISTLSLDLKSMDVNYCIDDNGNIYYLNCGCFYSRNLMFGNINILPGFRIKTNKFNLVYHRVSEKESYIYAMCSFQVQPNTFRHYKYSIGEKCWSPLVEVNNDQICGSCLIEFK</sequence>
<feature type="region of interest" description="Disordered" evidence="2">
    <location>
        <begin position="373"/>
        <end position="397"/>
    </location>
</feature>
<dbReference type="GO" id="GO:0016020">
    <property type="term" value="C:membrane"/>
    <property type="evidence" value="ECO:0007669"/>
    <property type="project" value="UniProtKB-SubCell"/>
</dbReference>
<dbReference type="Gene3D" id="3.40.50.720">
    <property type="entry name" value="NAD(P)-binding Rossmann-like Domain"/>
    <property type="match status" value="1"/>
</dbReference>
<feature type="compositionally biased region" description="Low complexity" evidence="2">
    <location>
        <begin position="373"/>
        <end position="392"/>
    </location>
</feature>
<comment type="caution">
    <text evidence="4">The sequence shown here is derived from an EMBL/GenBank/DDBJ whole genome shotgun (WGS) entry which is preliminary data.</text>
</comment>
<dbReference type="AlphaFoldDB" id="D3AXA5"/>
<protein>
    <submittedName>
        <fullName evidence="4">Putative transmembrane protein</fullName>
    </submittedName>
</protein>
<evidence type="ECO:0000256" key="2">
    <source>
        <dbReference type="SAM" id="MobiDB-lite"/>
    </source>
</evidence>
<dbReference type="PANTHER" id="PTHR14097:SF8">
    <property type="entry name" value="NAD(P)-BINDING DOMAIN-CONTAINING PROTEIN"/>
    <property type="match status" value="1"/>
</dbReference>
<evidence type="ECO:0000259" key="3">
    <source>
        <dbReference type="Pfam" id="PF01370"/>
    </source>
</evidence>
<accession>D3AXA5</accession>
<name>D3AXA5_HETP5</name>
<comment type="subcellular location">
    <subcellularLocation>
        <location evidence="1">Membrane</location>
    </subcellularLocation>
</comment>
<organism evidence="4 5">
    <name type="scientific">Heterostelium pallidum (strain ATCC 26659 / Pp 5 / PN500)</name>
    <name type="common">Cellular slime mold</name>
    <name type="synonym">Polysphondylium pallidum</name>
    <dbReference type="NCBI Taxonomy" id="670386"/>
    <lineage>
        <taxon>Eukaryota</taxon>
        <taxon>Amoebozoa</taxon>
        <taxon>Evosea</taxon>
        <taxon>Eumycetozoa</taxon>
        <taxon>Dictyostelia</taxon>
        <taxon>Acytosteliales</taxon>
        <taxon>Acytosteliaceae</taxon>
        <taxon>Heterostelium</taxon>
    </lineage>
</organism>
<dbReference type="SUPFAM" id="SSF51735">
    <property type="entry name" value="NAD(P)-binding Rossmann-fold domains"/>
    <property type="match status" value="1"/>
</dbReference>
<dbReference type="SUPFAM" id="SSF117281">
    <property type="entry name" value="Kelch motif"/>
    <property type="match status" value="1"/>
</dbReference>
<dbReference type="InterPro" id="IPR015915">
    <property type="entry name" value="Kelch-typ_b-propeller"/>
</dbReference>
<keyword evidence="5" id="KW-1185">Reference proteome</keyword>
<dbReference type="Proteomes" id="UP000001396">
    <property type="component" value="Unassembled WGS sequence"/>
</dbReference>
<dbReference type="InterPro" id="IPR036291">
    <property type="entry name" value="NAD(P)-bd_dom_sf"/>
</dbReference>
<dbReference type="PANTHER" id="PTHR14097">
    <property type="entry name" value="OXIDOREDUCTASE HTATIP2"/>
    <property type="match status" value="1"/>
</dbReference>
<keyword evidence="4" id="KW-0472">Membrane</keyword>
<keyword evidence="4" id="KW-0812">Transmembrane</keyword>
<dbReference type="InParanoid" id="D3AXA5"/>
<reference evidence="4 5" key="1">
    <citation type="journal article" date="2011" name="Genome Res.">
        <title>Phylogeny-wide analysis of social amoeba genomes highlights ancient origins for complex intercellular communication.</title>
        <authorList>
            <person name="Heidel A.J."/>
            <person name="Lawal H.M."/>
            <person name="Felder M."/>
            <person name="Schilde C."/>
            <person name="Helps N.R."/>
            <person name="Tunggal B."/>
            <person name="Rivero F."/>
            <person name="John U."/>
            <person name="Schleicher M."/>
            <person name="Eichinger L."/>
            <person name="Platzer M."/>
            <person name="Noegel A.A."/>
            <person name="Schaap P."/>
            <person name="Gloeckner G."/>
        </authorList>
    </citation>
    <scope>NUCLEOTIDE SEQUENCE [LARGE SCALE GENOMIC DNA]</scope>
    <source>
        <strain evidence="5">ATCC 26659 / Pp 5 / PN500</strain>
    </source>
</reference>
<dbReference type="GeneID" id="31356267"/>
<dbReference type="InterPro" id="IPR001509">
    <property type="entry name" value="Epimerase_deHydtase"/>
</dbReference>